<proteinExistence type="predicted"/>
<comment type="caution">
    <text evidence="1">The sequence shown here is derived from an EMBL/GenBank/DDBJ whole genome shotgun (WGS) entry which is preliminary data.</text>
</comment>
<name>A0A1S2TD65_9PSED</name>
<accession>A0A1S2TD65</accession>
<reference evidence="1 2" key="1">
    <citation type="submission" date="2016-08" db="EMBL/GenBank/DDBJ databases">
        <title>Draft genome sequence of the type strain of Pseudomonas extremorientalis LMG 19695T isolated from drinking water reservoir.</title>
        <authorList>
            <person name="Tambong J.T."/>
        </authorList>
    </citation>
    <scope>NUCLEOTIDE SEQUENCE [LARGE SCALE GENOMIC DNA]</scope>
    <source>
        <strain evidence="1 2">LMG 19695</strain>
    </source>
</reference>
<evidence type="ECO:0000313" key="1">
    <source>
        <dbReference type="EMBL" id="OIN05985.1"/>
    </source>
</evidence>
<dbReference type="Proteomes" id="UP000181686">
    <property type="component" value="Unassembled WGS sequence"/>
</dbReference>
<organism evidence="1 2">
    <name type="scientific">Pseudomonas extremorientalis</name>
    <dbReference type="NCBI Taxonomy" id="169669"/>
    <lineage>
        <taxon>Bacteria</taxon>
        <taxon>Pseudomonadati</taxon>
        <taxon>Pseudomonadota</taxon>
        <taxon>Gammaproteobacteria</taxon>
        <taxon>Pseudomonadales</taxon>
        <taxon>Pseudomonadaceae</taxon>
        <taxon>Pseudomonas</taxon>
    </lineage>
</organism>
<dbReference type="AlphaFoldDB" id="A0A1S2TD65"/>
<protein>
    <submittedName>
        <fullName evidence="1">Uncharacterized protein</fullName>
    </submittedName>
</protein>
<dbReference type="RefSeq" id="WP_071491208.1">
    <property type="nucleotide sequence ID" value="NZ_CP089519.1"/>
</dbReference>
<evidence type="ECO:0000313" key="2">
    <source>
        <dbReference type="Proteomes" id="UP000181686"/>
    </source>
</evidence>
<sequence>MTNTFLQAVALLLPMKIERVFWDGDILMLFSAGWSFQTESAWRVSKGGELLFACWDDDVLDHVSELLGLSIVEVGWLIDAQPIDPFFKLSDGRVLNAFCSSSTEPWLMEFSDGVVYLGNT</sequence>
<gene>
    <name evidence="1" type="ORF">BFN10_20620</name>
</gene>
<dbReference type="EMBL" id="MDGK01000053">
    <property type="protein sequence ID" value="OIN05985.1"/>
    <property type="molecule type" value="Genomic_DNA"/>
</dbReference>